<dbReference type="GO" id="GO:0000166">
    <property type="term" value="F:nucleotide binding"/>
    <property type="evidence" value="ECO:0007669"/>
    <property type="project" value="UniProtKB-KW"/>
</dbReference>
<evidence type="ECO:0000256" key="2">
    <source>
        <dbReference type="ARBA" id="ARBA00011738"/>
    </source>
</evidence>
<sequence length="196" mass="22175">MSKRIIFATGNEGKMKEVRMILADLGYEILSLKDIGYDKEIIEDGKTFEENALIKARTIANERNEIVLADDSGLEVDYMDKQPGIYSARFLGEDTSYRIKNQYIIDQLKDAKLEERTARFVCAIACAFPDGKTLTTRGTIEGYIGYEERGENGFGYDPIFMVPEFNCTTSELDLEQKNKISHRGKALEAMKKLISA</sequence>
<dbReference type="GO" id="GO:0009146">
    <property type="term" value="P:purine nucleoside triphosphate catabolic process"/>
    <property type="evidence" value="ECO:0007669"/>
    <property type="project" value="UniProtKB-UniRule"/>
</dbReference>
<dbReference type="PANTHER" id="PTHR11067">
    <property type="entry name" value="INOSINE TRIPHOSPHATE PYROPHOSPHATASE/HAM1 PROTEIN"/>
    <property type="match status" value="1"/>
</dbReference>
<comment type="caution">
    <text evidence="10">Lacks conserved residue(s) required for the propagation of feature annotation.</text>
</comment>
<comment type="function">
    <text evidence="10">Pyrophosphatase that catalyzes the hydrolysis of nucleoside triphosphates to their monophosphate derivatives, with a high preference for the non-canonical purine nucleotides XTP (xanthosine triphosphate), dITP (deoxyinosine triphosphate) and ITP. Seems to function as a house-cleaning enzyme that removes non-canonical purine nucleotides from the nucleotide pool, thus preventing their incorporation into DNA/RNA and avoiding chromosomal lesions.</text>
</comment>
<reference evidence="12 13" key="1">
    <citation type="submission" date="2016-11" db="EMBL/GenBank/DDBJ databases">
        <authorList>
            <person name="Jaros S."/>
            <person name="Januszkiewicz K."/>
            <person name="Wedrychowicz H."/>
        </authorList>
    </citation>
    <scope>NUCLEOTIDE SEQUENCE [LARGE SCALE GENOMIC DNA]</scope>
    <source>
        <strain evidence="12 13">DSM 15930</strain>
    </source>
</reference>
<organism evidence="12 13">
    <name type="scientific">Anaerosporobacter mobilis DSM 15930</name>
    <dbReference type="NCBI Taxonomy" id="1120996"/>
    <lineage>
        <taxon>Bacteria</taxon>
        <taxon>Bacillati</taxon>
        <taxon>Bacillota</taxon>
        <taxon>Clostridia</taxon>
        <taxon>Lachnospirales</taxon>
        <taxon>Lachnospiraceae</taxon>
        <taxon>Anaerosporobacter</taxon>
    </lineage>
</organism>
<gene>
    <name evidence="12" type="ORF">SAMN02746066_01653</name>
</gene>
<dbReference type="Proteomes" id="UP000184038">
    <property type="component" value="Unassembled WGS sequence"/>
</dbReference>
<dbReference type="GO" id="GO:0017111">
    <property type="term" value="F:ribonucleoside triphosphate phosphatase activity"/>
    <property type="evidence" value="ECO:0007669"/>
    <property type="project" value="InterPro"/>
</dbReference>
<dbReference type="GO" id="GO:0035870">
    <property type="term" value="F:dITP diphosphatase activity"/>
    <property type="evidence" value="ECO:0007669"/>
    <property type="project" value="UniProtKB-UniRule"/>
</dbReference>
<keyword evidence="6 10" id="KW-0460">Magnesium</keyword>
<evidence type="ECO:0000313" key="13">
    <source>
        <dbReference type="Proteomes" id="UP000184038"/>
    </source>
</evidence>
<dbReference type="SUPFAM" id="SSF52972">
    <property type="entry name" value="ITPase-like"/>
    <property type="match status" value="1"/>
</dbReference>
<dbReference type="GO" id="GO:0036222">
    <property type="term" value="F:XTP diphosphatase activity"/>
    <property type="evidence" value="ECO:0007669"/>
    <property type="project" value="UniProtKB-UniRule"/>
</dbReference>
<feature type="binding site" evidence="10">
    <location>
        <position position="71"/>
    </location>
    <ligand>
        <name>Mg(2+)</name>
        <dbReference type="ChEBI" id="CHEBI:18420"/>
    </ligand>
</feature>
<feature type="binding site" evidence="10">
    <location>
        <position position="72"/>
    </location>
    <ligand>
        <name>substrate</name>
    </ligand>
</feature>
<dbReference type="CDD" id="cd00515">
    <property type="entry name" value="HAM1"/>
    <property type="match status" value="1"/>
</dbReference>
<dbReference type="FunFam" id="3.90.950.10:FF:000001">
    <property type="entry name" value="dITP/XTP pyrophosphatase"/>
    <property type="match status" value="1"/>
</dbReference>
<evidence type="ECO:0000256" key="9">
    <source>
        <dbReference type="ARBA" id="ARBA00052017"/>
    </source>
</evidence>
<dbReference type="GO" id="GO:0036220">
    <property type="term" value="F:ITP diphosphatase activity"/>
    <property type="evidence" value="ECO:0007669"/>
    <property type="project" value="UniProtKB-UniRule"/>
</dbReference>
<keyword evidence="3 10" id="KW-0479">Metal-binding</keyword>
<dbReference type="InterPro" id="IPR002637">
    <property type="entry name" value="RdgB/HAM1"/>
</dbReference>
<feature type="binding site" evidence="10">
    <location>
        <begin position="182"/>
        <end position="183"/>
    </location>
    <ligand>
        <name>substrate</name>
    </ligand>
</feature>
<dbReference type="HAMAP" id="MF_01405">
    <property type="entry name" value="Non_canon_purine_NTPase"/>
    <property type="match status" value="1"/>
</dbReference>
<dbReference type="InterPro" id="IPR029001">
    <property type="entry name" value="ITPase-like_fam"/>
</dbReference>
<dbReference type="GO" id="GO:0046872">
    <property type="term" value="F:metal ion binding"/>
    <property type="evidence" value="ECO:0007669"/>
    <property type="project" value="UniProtKB-KW"/>
</dbReference>
<dbReference type="NCBIfam" id="NF011397">
    <property type="entry name" value="PRK14822.1"/>
    <property type="match status" value="1"/>
</dbReference>
<comment type="catalytic activity">
    <reaction evidence="10">
        <text>ITP + H2O = IMP + diphosphate + H(+)</text>
        <dbReference type="Rhea" id="RHEA:29399"/>
        <dbReference type="ChEBI" id="CHEBI:15377"/>
        <dbReference type="ChEBI" id="CHEBI:15378"/>
        <dbReference type="ChEBI" id="CHEBI:33019"/>
        <dbReference type="ChEBI" id="CHEBI:58053"/>
        <dbReference type="ChEBI" id="CHEBI:61402"/>
        <dbReference type="EC" id="3.6.1.66"/>
    </reaction>
</comment>
<dbReference type="Gene3D" id="3.90.950.10">
    <property type="match status" value="1"/>
</dbReference>
<evidence type="ECO:0000313" key="12">
    <source>
        <dbReference type="EMBL" id="SHM33374.1"/>
    </source>
</evidence>
<dbReference type="NCBIfam" id="TIGR00042">
    <property type="entry name" value="RdgB/HAM1 family non-canonical purine NTP pyrophosphatase"/>
    <property type="match status" value="1"/>
</dbReference>
<name>A0A1M7HY02_9FIRM</name>
<dbReference type="STRING" id="1120996.SAMN02746066_01653"/>
<evidence type="ECO:0000256" key="8">
    <source>
        <dbReference type="ARBA" id="ARBA00051875"/>
    </source>
</evidence>
<proteinExistence type="inferred from homology"/>
<feature type="binding site" evidence="10">
    <location>
        <begin position="154"/>
        <end position="157"/>
    </location>
    <ligand>
        <name>substrate</name>
    </ligand>
</feature>
<dbReference type="RefSeq" id="WP_073285809.1">
    <property type="nucleotide sequence ID" value="NZ_FRCP01000008.1"/>
</dbReference>
<dbReference type="EC" id="3.6.1.66" evidence="10"/>
<protein>
    <recommendedName>
        <fullName evidence="10">dITP/XTP pyrophosphatase</fullName>
        <ecNumber evidence="10">3.6.1.66</ecNumber>
    </recommendedName>
    <alternativeName>
        <fullName evidence="10">Non-canonical purine NTP pyrophosphatase</fullName>
    </alternativeName>
    <alternativeName>
        <fullName evidence="10">Non-standard purine NTP pyrophosphatase</fullName>
    </alternativeName>
    <alternativeName>
        <fullName evidence="10">Nucleoside-triphosphate diphosphatase</fullName>
    </alternativeName>
    <alternativeName>
        <fullName evidence="10">Nucleoside-triphosphate pyrophosphatase</fullName>
        <shortName evidence="10">NTPase</shortName>
    </alternativeName>
</protein>
<dbReference type="EMBL" id="FRCP01000008">
    <property type="protein sequence ID" value="SHM33374.1"/>
    <property type="molecule type" value="Genomic_DNA"/>
</dbReference>
<dbReference type="OrthoDB" id="9807456at2"/>
<evidence type="ECO:0000256" key="11">
    <source>
        <dbReference type="RuleBase" id="RU003781"/>
    </source>
</evidence>
<comment type="cofactor">
    <cofactor evidence="10">
        <name>Mg(2+)</name>
        <dbReference type="ChEBI" id="CHEBI:18420"/>
    </cofactor>
    <text evidence="10">Binds 1 Mg(2+) ion per subunit.</text>
</comment>
<keyword evidence="13" id="KW-1185">Reference proteome</keyword>
<feature type="binding site" evidence="10">
    <location>
        <position position="177"/>
    </location>
    <ligand>
        <name>substrate</name>
    </ligand>
</feature>
<evidence type="ECO:0000256" key="3">
    <source>
        <dbReference type="ARBA" id="ARBA00022723"/>
    </source>
</evidence>
<dbReference type="GO" id="GO:0009117">
    <property type="term" value="P:nucleotide metabolic process"/>
    <property type="evidence" value="ECO:0007669"/>
    <property type="project" value="UniProtKB-KW"/>
</dbReference>
<comment type="catalytic activity">
    <reaction evidence="9 10">
        <text>XTP + H2O = XMP + diphosphate + H(+)</text>
        <dbReference type="Rhea" id="RHEA:28610"/>
        <dbReference type="ChEBI" id="CHEBI:15377"/>
        <dbReference type="ChEBI" id="CHEBI:15378"/>
        <dbReference type="ChEBI" id="CHEBI:33019"/>
        <dbReference type="ChEBI" id="CHEBI:57464"/>
        <dbReference type="ChEBI" id="CHEBI:61314"/>
        <dbReference type="EC" id="3.6.1.66"/>
    </reaction>
</comment>
<evidence type="ECO:0000256" key="6">
    <source>
        <dbReference type="ARBA" id="ARBA00022842"/>
    </source>
</evidence>
<evidence type="ECO:0000256" key="7">
    <source>
        <dbReference type="ARBA" id="ARBA00023080"/>
    </source>
</evidence>
<evidence type="ECO:0000256" key="1">
    <source>
        <dbReference type="ARBA" id="ARBA00008023"/>
    </source>
</evidence>
<evidence type="ECO:0000256" key="10">
    <source>
        <dbReference type="HAMAP-Rule" id="MF_01405"/>
    </source>
</evidence>
<comment type="subunit">
    <text evidence="2 10">Homodimer.</text>
</comment>
<dbReference type="GO" id="GO:0005829">
    <property type="term" value="C:cytosol"/>
    <property type="evidence" value="ECO:0007669"/>
    <property type="project" value="TreeGrafter"/>
</dbReference>
<dbReference type="PANTHER" id="PTHR11067:SF9">
    <property type="entry name" value="INOSINE TRIPHOSPHATE PYROPHOSPHATASE"/>
    <property type="match status" value="1"/>
</dbReference>
<evidence type="ECO:0000256" key="4">
    <source>
        <dbReference type="ARBA" id="ARBA00022741"/>
    </source>
</evidence>
<comment type="catalytic activity">
    <reaction evidence="8 10">
        <text>dITP + H2O = dIMP + diphosphate + H(+)</text>
        <dbReference type="Rhea" id="RHEA:28342"/>
        <dbReference type="ChEBI" id="CHEBI:15377"/>
        <dbReference type="ChEBI" id="CHEBI:15378"/>
        <dbReference type="ChEBI" id="CHEBI:33019"/>
        <dbReference type="ChEBI" id="CHEBI:61194"/>
        <dbReference type="ChEBI" id="CHEBI:61382"/>
        <dbReference type="EC" id="3.6.1.66"/>
    </reaction>
</comment>
<keyword evidence="5 10" id="KW-0378">Hydrolase</keyword>
<dbReference type="InterPro" id="IPR020922">
    <property type="entry name" value="dITP/XTP_pyrophosphatase"/>
</dbReference>
<dbReference type="AlphaFoldDB" id="A0A1M7HY02"/>
<keyword evidence="7 10" id="KW-0546">Nucleotide metabolism</keyword>
<evidence type="ECO:0000256" key="5">
    <source>
        <dbReference type="ARBA" id="ARBA00022801"/>
    </source>
</evidence>
<comment type="similarity">
    <text evidence="1 10 11">Belongs to the HAM1 NTPase family.</text>
</comment>
<feature type="binding site" evidence="10">
    <location>
        <begin position="9"/>
        <end position="14"/>
    </location>
    <ligand>
        <name>substrate</name>
    </ligand>
</feature>
<dbReference type="Pfam" id="PF01725">
    <property type="entry name" value="Ham1p_like"/>
    <property type="match status" value="1"/>
</dbReference>
<feature type="active site" description="Proton acceptor" evidence="10">
    <location>
        <position position="71"/>
    </location>
</feature>
<accession>A0A1M7HY02</accession>
<keyword evidence="4 10" id="KW-0547">Nucleotide-binding</keyword>